<gene>
    <name evidence="3" type="ORF">BA177_14965</name>
</gene>
<keyword evidence="4" id="KW-1185">Reference proteome</keyword>
<dbReference type="PROSITE" id="PS50234">
    <property type="entry name" value="VWFA"/>
    <property type="match status" value="1"/>
</dbReference>
<sequence>MLKFRLLLSASLILFVSFLPFAVTAQTSVYESEPNNEPANASKVAGEVVLIGSMVGEDQDAYEWSVSDTDSSKRWNFELQGIPGALTIVEVMRVEYAENGVDVAARERLFTIGTRDGSQPSIHEDLLFEAGEYLLGVAFAGQSQGGAYRPPVDSIKFDELGSDNQGAVAEQPGGYRLTIREGGSTHVRNGVYSLTSRDEAFDVRMDTQLALLTADAVSWYQFDVTEKNSLSKWDLLVQVPVGRSASGSLYAADDTKLATANTDDKGKLSFPDLTLEQGKYFVELNASPGAYLRRIEARPAGVRVAGAEAEPNDHRGLANRVDPLQPLNGKMAKVNESDFFTFTLDESAADTMYALQLDAAPGNSFTLCITSEKGTRLQCREKEGGVVLPDLVFNAGDWGFVVERGKAGSEYTVQMVEQGAIVDGAEFEPNDKIENAVAIPGNNRIKGRFTGDDTDFYKLLVTDEPQLWRVQVIGDEIFELAYYDGAGIQSQRYRIPKGQRRVRLESLFLLPGIHHFRVTGRDGGDYTLLARPIGPPNPNGEMESNDDTSRMHELSFGQTRTGLLHDDQDEDNYRFHLANWDRIRVTLKPPVDGAVVAQLYWDHSNFKLFNKPEVGEEVVLEGVFPPGDYRVRLQAKQASDAEYTLGLERLPRFECPSDCEPNDNIDFANPLPADHVMEGVAMDWRDYDWYRLPVFDAPTAVTFGGEQRPRLHFASREYASRLPTEWDNEAGVLRGMIPAGEQTYVRIDHAGPYRVEVAFPSGPAARTIAVSEIDLGLTLATREVSAYRQFGQRLTGELQLTNRGATPREVTLNAVTSDWRWNVELATSQASVPAGGTAAVEVTVNVPPDVWADRPVNLAVQAIADDGSRDSTSIDIEVSRVAPPVQAHRAFEIPTELRGGLNVARAALGGKWLNDHDTAVGRGFAELFDGMAVKNEGMQLRGQTALHSINVDIDLAGDEAVEVAGVSLNALAMASADGVLKNLDVFLSLDGTNFTQVLSDDLLPIKAEQFFVLDEPVAARYARLVLKHSFQGTPGPALSLGEFKVIAVPGQDSSNGEGYNLADPELGGHAVWSRPVPPSTTDQKLLVQDDALEQRRVRTGESYEWVIGFNHNRAAQITQLEWRDAAQSAIDDRIPGVTVSVSTDSPVGPWRSLGEWQHNSGAASSVFQLDEATWARFVKFTVAPVATLTTFVLPDVIRIQERPTDDTYRSIMTEWGFASQSAIFEELQPLQLDKAFVTASNDSKAKAAPLVPGQQTGGQVLLGKHTHWYRLEVPAGQNFLSLKLAGDPTVRTRLRLETNAGAEIPLTQDSSRTTPQLHAWEAVVEPGTTVFLQVEEPPRNVLFLWDTSASVGAYLPVIYNAMLEYAKDVVPGRDAANLLPFGGKLLTRDWYSEPYILQTILNDYPRKESSSEAEATLNTAAKALANRAGTKAIVMVTDAATGLHSPVWDAFREVRPRIFALGVGSEGAFGRNPVREQDLMQDWSRVNGGHYSLMQSEGEMEVAFDRAITMLRRPAGYTLDASLSFIEAPGPGSLTVRDGGGAADSGASGGAAIELILDASGSMLKRLDGKRRIAIAKEVLAEAVTEHIPSGTPVALRVFGHKEPNACRSDLEVPLAPLEPAAVLKQIEAINAMNLAKTPIADSLAAVESDLKAASGRKIVVLLTDGEETCEGDPAAVVQALQDKDINVTLNVVGFAIDDEQLEAAFASWAELGGGRYFQAKDQTGLSAAIKDALTVPYSVYDQAGTLVAEGQVGGAALELAQGYYRVVVRSSPARTYDRVEIAAGKNVVLE</sequence>
<evidence type="ECO:0000259" key="2">
    <source>
        <dbReference type="PROSITE" id="PS50234"/>
    </source>
</evidence>
<evidence type="ECO:0000313" key="3">
    <source>
        <dbReference type="EMBL" id="ANO52313.1"/>
    </source>
</evidence>
<dbReference type="InterPro" id="IPR008979">
    <property type="entry name" value="Galactose-bd-like_sf"/>
</dbReference>
<dbReference type="KEGG" id="woc:BA177_14965"/>
<evidence type="ECO:0000313" key="4">
    <source>
        <dbReference type="Proteomes" id="UP000092695"/>
    </source>
</evidence>
<dbReference type="EMBL" id="CP016268">
    <property type="protein sequence ID" value="ANO52313.1"/>
    <property type="molecule type" value="Genomic_DNA"/>
</dbReference>
<dbReference type="SUPFAM" id="SSF49785">
    <property type="entry name" value="Galactose-binding domain-like"/>
    <property type="match status" value="1"/>
</dbReference>
<dbReference type="InterPro" id="IPR036465">
    <property type="entry name" value="vWFA_dom_sf"/>
</dbReference>
<feature type="signal peptide" evidence="1">
    <location>
        <begin position="1"/>
        <end position="25"/>
    </location>
</feature>
<dbReference type="Gene3D" id="2.60.120.260">
    <property type="entry name" value="Galactose-binding domain-like"/>
    <property type="match status" value="1"/>
</dbReference>
<feature type="chain" id="PRO_5008260326" description="VWFA domain-containing protein" evidence="1">
    <location>
        <begin position="26"/>
        <end position="1791"/>
    </location>
</feature>
<dbReference type="RefSeq" id="WP_068617501.1">
    <property type="nucleotide sequence ID" value="NZ_CP016268.1"/>
</dbReference>
<reference evidence="3 4" key="1">
    <citation type="submission" date="2016-06" db="EMBL/GenBank/DDBJ databases">
        <title>Complete genome sequence of a deep-branching marine Gamma Proteobacterium Woeseia oceani type strain XK5.</title>
        <authorList>
            <person name="Mu D."/>
            <person name="Du Z."/>
        </authorList>
    </citation>
    <scope>NUCLEOTIDE SEQUENCE [LARGE SCALE GENOMIC DNA]</scope>
    <source>
        <strain evidence="3 4">XK5</strain>
    </source>
</reference>
<feature type="domain" description="VWFA" evidence="2">
    <location>
        <begin position="1552"/>
        <end position="1734"/>
    </location>
</feature>
<dbReference type="SMART" id="SM00327">
    <property type="entry name" value="VWA"/>
    <property type="match status" value="1"/>
</dbReference>
<accession>A0A193LIP4</accession>
<dbReference type="SUPFAM" id="SSF53300">
    <property type="entry name" value="vWA-like"/>
    <property type="match status" value="2"/>
</dbReference>
<keyword evidence="1" id="KW-0732">Signal</keyword>
<dbReference type="InterPro" id="IPR002035">
    <property type="entry name" value="VWF_A"/>
</dbReference>
<dbReference type="Gene3D" id="2.60.120.380">
    <property type="match status" value="4"/>
</dbReference>
<dbReference type="InterPro" id="IPR013783">
    <property type="entry name" value="Ig-like_fold"/>
</dbReference>
<dbReference type="Gene3D" id="3.40.50.410">
    <property type="entry name" value="von Willebrand factor, type A domain"/>
    <property type="match status" value="2"/>
</dbReference>
<dbReference type="Pfam" id="PF00092">
    <property type="entry name" value="VWA"/>
    <property type="match status" value="1"/>
</dbReference>
<evidence type="ECO:0000256" key="1">
    <source>
        <dbReference type="SAM" id="SignalP"/>
    </source>
</evidence>
<protein>
    <recommendedName>
        <fullName evidence="2">VWFA domain-containing protein</fullName>
    </recommendedName>
</protein>
<dbReference type="Gene3D" id="2.60.40.10">
    <property type="entry name" value="Immunoglobulins"/>
    <property type="match status" value="1"/>
</dbReference>
<name>A0A193LIP4_9GAMM</name>
<organism evidence="3 4">
    <name type="scientific">Woeseia oceani</name>
    <dbReference type="NCBI Taxonomy" id="1548547"/>
    <lineage>
        <taxon>Bacteria</taxon>
        <taxon>Pseudomonadati</taxon>
        <taxon>Pseudomonadota</taxon>
        <taxon>Gammaproteobacteria</taxon>
        <taxon>Woeseiales</taxon>
        <taxon>Woeseiaceae</taxon>
        <taxon>Woeseia</taxon>
    </lineage>
</organism>
<proteinExistence type="predicted"/>
<dbReference type="Proteomes" id="UP000092695">
    <property type="component" value="Chromosome"/>
</dbReference>